<dbReference type="Gene3D" id="3.40.710.10">
    <property type="entry name" value="DD-peptidase/beta-lactamase superfamily"/>
    <property type="match status" value="1"/>
</dbReference>
<dbReference type="NCBIfam" id="TIGR03423">
    <property type="entry name" value="pbp2_mrdA"/>
    <property type="match status" value="1"/>
</dbReference>
<dbReference type="HAMAP" id="MF_02081">
    <property type="entry name" value="MrdA_transpept"/>
    <property type="match status" value="1"/>
</dbReference>
<dbReference type="Pfam" id="PF00905">
    <property type="entry name" value="Transpeptidase"/>
    <property type="match status" value="1"/>
</dbReference>
<comment type="caution">
    <text evidence="14">Lacks conserved residue(s) required for the propagation of feature annotation.</text>
</comment>
<protein>
    <recommendedName>
        <fullName evidence="14">Peptidoglycan D,D-transpeptidase MrdA</fullName>
        <ecNumber evidence="14">3.4.16.4</ecNumber>
    </recommendedName>
    <alternativeName>
        <fullName evidence="14">Penicillin-binding protein 2</fullName>
        <shortName evidence="14">PBP-2</shortName>
    </alternativeName>
</protein>
<evidence type="ECO:0000256" key="5">
    <source>
        <dbReference type="ARBA" id="ARBA00022645"/>
    </source>
</evidence>
<evidence type="ECO:0000256" key="12">
    <source>
        <dbReference type="ARBA" id="ARBA00023136"/>
    </source>
</evidence>
<dbReference type="AlphaFoldDB" id="A0A1I4VZ06"/>
<dbReference type="InterPro" id="IPR036138">
    <property type="entry name" value="PBP_dimer_sf"/>
</dbReference>
<evidence type="ECO:0000256" key="8">
    <source>
        <dbReference type="ARBA" id="ARBA00022801"/>
    </source>
</evidence>
<dbReference type="SUPFAM" id="SSF56519">
    <property type="entry name" value="Penicillin binding protein dimerisation domain"/>
    <property type="match status" value="1"/>
</dbReference>
<evidence type="ECO:0000256" key="10">
    <source>
        <dbReference type="ARBA" id="ARBA00022984"/>
    </source>
</evidence>
<dbReference type="UniPathway" id="UPA00219"/>
<dbReference type="GO" id="GO:0071555">
    <property type="term" value="P:cell wall organization"/>
    <property type="evidence" value="ECO:0007669"/>
    <property type="project" value="UniProtKB-KW"/>
</dbReference>
<dbReference type="InterPro" id="IPR017790">
    <property type="entry name" value="Penicillin-binding_protein_2"/>
</dbReference>
<keyword evidence="6 14" id="KW-0645">Protease</keyword>
<comment type="similarity">
    <text evidence="14">Belongs to the transpeptidase family. MrdA subfamily.</text>
</comment>
<feature type="domain" description="Penicillin-binding protein transpeptidase" evidence="15">
    <location>
        <begin position="268"/>
        <end position="606"/>
    </location>
</feature>
<dbReference type="GO" id="GO:0005886">
    <property type="term" value="C:plasma membrane"/>
    <property type="evidence" value="ECO:0007669"/>
    <property type="project" value="UniProtKB-SubCell"/>
</dbReference>
<dbReference type="GO" id="GO:0008658">
    <property type="term" value="F:penicillin binding"/>
    <property type="evidence" value="ECO:0007669"/>
    <property type="project" value="UniProtKB-UniRule"/>
</dbReference>
<keyword evidence="8 14" id="KW-0378">Hydrolase</keyword>
<evidence type="ECO:0000256" key="9">
    <source>
        <dbReference type="ARBA" id="ARBA00022960"/>
    </source>
</evidence>
<evidence type="ECO:0000256" key="13">
    <source>
        <dbReference type="ARBA" id="ARBA00023316"/>
    </source>
</evidence>
<keyword evidence="12 14" id="KW-0472">Membrane</keyword>
<evidence type="ECO:0000256" key="6">
    <source>
        <dbReference type="ARBA" id="ARBA00022670"/>
    </source>
</evidence>
<comment type="catalytic activity">
    <reaction evidence="14">
        <text>Preferential cleavage: (Ac)2-L-Lys-D-Ala-|-D-Ala. Also transpeptidation of peptidyl-alanyl moieties that are N-acyl substituents of D-alanine.</text>
        <dbReference type="EC" id="3.4.16.4"/>
    </reaction>
</comment>
<keyword evidence="5 14" id="KW-0121">Carboxypeptidase</keyword>
<feature type="transmembrane region" description="Helical" evidence="14">
    <location>
        <begin position="20"/>
        <end position="38"/>
    </location>
</feature>
<dbReference type="EMBL" id="FOVC01000002">
    <property type="protein sequence ID" value="SFN06395.1"/>
    <property type="molecule type" value="Genomic_DNA"/>
</dbReference>
<keyword evidence="7 14" id="KW-0812">Transmembrane</keyword>
<dbReference type="GO" id="GO:0071972">
    <property type="term" value="F:peptidoglycan L,D-transpeptidase activity"/>
    <property type="evidence" value="ECO:0007669"/>
    <property type="project" value="TreeGrafter"/>
</dbReference>
<dbReference type="GO" id="GO:0009252">
    <property type="term" value="P:peptidoglycan biosynthetic process"/>
    <property type="evidence" value="ECO:0007669"/>
    <property type="project" value="UniProtKB-UniRule"/>
</dbReference>
<reference evidence="18" key="1">
    <citation type="submission" date="2016-10" db="EMBL/GenBank/DDBJ databases">
        <authorList>
            <person name="Varghese N."/>
            <person name="Submissions S."/>
        </authorList>
    </citation>
    <scope>NUCLEOTIDE SEQUENCE [LARGE SCALE GENOMIC DNA]</scope>
    <source>
        <strain evidence="18">N6PO6</strain>
    </source>
</reference>
<evidence type="ECO:0000256" key="4">
    <source>
        <dbReference type="ARBA" id="ARBA00022519"/>
    </source>
</evidence>
<dbReference type="PANTHER" id="PTHR30627:SF2">
    <property type="entry name" value="PEPTIDOGLYCAN D,D-TRANSPEPTIDASE MRDA"/>
    <property type="match status" value="1"/>
</dbReference>
<name>A0A1I4VZ06_9GAMM</name>
<gene>
    <name evidence="14" type="primary">mrdA</name>
    <name evidence="17" type="ORF">SAMN05216516_102168</name>
</gene>
<keyword evidence="3 14" id="KW-1003">Cell membrane</keyword>
<dbReference type="Pfam" id="PF03717">
    <property type="entry name" value="PBP_dimer"/>
    <property type="match status" value="1"/>
</dbReference>
<keyword evidence="4 14" id="KW-0997">Cell inner membrane</keyword>
<dbReference type="Proteomes" id="UP000242222">
    <property type="component" value="Unassembled WGS sequence"/>
</dbReference>
<keyword evidence="9 14" id="KW-0133">Cell shape</keyword>
<evidence type="ECO:0000256" key="3">
    <source>
        <dbReference type="ARBA" id="ARBA00022475"/>
    </source>
</evidence>
<evidence type="ECO:0000259" key="15">
    <source>
        <dbReference type="Pfam" id="PF00905"/>
    </source>
</evidence>
<evidence type="ECO:0000256" key="7">
    <source>
        <dbReference type="ARBA" id="ARBA00022692"/>
    </source>
</evidence>
<dbReference type="Gene3D" id="3.30.1390.30">
    <property type="entry name" value="Penicillin-binding protein 2a, domain 3"/>
    <property type="match status" value="1"/>
</dbReference>
<dbReference type="EC" id="3.4.16.4" evidence="14"/>
<evidence type="ECO:0000313" key="18">
    <source>
        <dbReference type="Proteomes" id="UP000242222"/>
    </source>
</evidence>
<dbReference type="RefSeq" id="WP_092875500.1">
    <property type="nucleotide sequence ID" value="NZ_FOVC01000002.1"/>
</dbReference>
<dbReference type="InterPro" id="IPR012338">
    <property type="entry name" value="Beta-lactam/transpept-like"/>
</dbReference>
<evidence type="ECO:0000259" key="16">
    <source>
        <dbReference type="Pfam" id="PF03717"/>
    </source>
</evidence>
<dbReference type="GO" id="GO:0008360">
    <property type="term" value="P:regulation of cell shape"/>
    <property type="evidence" value="ECO:0007669"/>
    <property type="project" value="UniProtKB-KW"/>
</dbReference>
<organism evidence="17 18">
    <name type="scientific">Izhakiella capsodis</name>
    <dbReference type="NCBI Taxonomy" id="1367852"/>
    <lineage>
        <taxon>Bacteria</taxon>
        <taxon>Pseudomonadati</taxon>
        <taxon>Pseudomonadota</taxon>
        <taxon>Gammaproteobacteria</taxon>
        <taxon>Enterobacterales</taxon>
        <taxon>Erwiniaceae</taxon>
        <taxon>Izhakiella</taxon>
    </lineage>
</organism>
<sequence length="631" mass="71188">MNLPDFERQEKLFNRRSRVALGIVLTGFLILLSNLWHLQIDDHHYYQTRSNENDIKMIPLAPRRGIIYDRNGIPLVRNVKKFDLAVMPYKIHNMKALIKALTPVVYLTPDDIKTFWQALKQSSRYRNVVLKDELTNVEMARFAVNQFKFGGVSINSYYDREYPYGAALSHVIGYVSRISDSDYQRLKKTGELENYLADRNIGKQGIESYYEKLLHGQTGYQEVEVDNHGRIVRVLKKVPPVAGKNIYLTLDLPLQLFVEKQLPGQRAAVLIENPKDASVLAMVSCPGYDPNPFVKGISFKAYHQLLTDKDLPLINRVTQGLYPPASTVKPYIAMSALLDKVITPQTELYSGPTWTIPGTKHCYHDWNRNGHGMLDVTKAIEESADTFFYQVAFEMGIDRIHAMLSQFGYGKMTGIDLHEEYPGLLPSRPWKMRAHHQPWYQGDTISVGIGQGYWIATPIQMVKALVTLLNNGRVMSPHLMSAAKLGNQTIHYKSPMPVGQVASTNSPYWALIRKAMFGMANSPDGTGYKYFHSAPYGIAAKSGTAQVFSLKKNQIYNAKTLPLRLRDNILYTAFAPYKHPTVAMALVLENGGDNGIVAGPVVRHILDYMFLKGPTGQTQMQLADQAANKLN</sequence>
<keyword evidence="10 14" id="KW-0573">Peptidoglycan synthesis</keyword>
<dbReference type="OrthoDB" id="9766847at2"/>
<keyword evidence="18" id="KW-1185">Reference proteome</keyword>
<dbReference type="InterPro" id="IPR050515">
    <property type="entry name" value="Beta-lactam/transpept"/>
</dbReference>
<proteinExistence type="inferred from homology"/>
<comment type="pathway">
    <text evidence="14">Cell wall biogenesis; peptidoglycan biosynthesis.</text>
</comment>
<dbReference type="SUPFAM" id="SSF56601">
    <property type="entry name" value="beta-lactamase/transpeptidase-like"/>
    <property type="match status" value="1"/>
</dbReference>
<keyword evidence="13 14" id="KW-0961">Cell wall biogenesis/degradation</keyword>
<accession>A0A1I4VZ06</accession>
<evidence type="ECO:0000256" key="14">
    <source>
        <dbReference type="HAMAP-Rule" id="MF_02081"/>
    </source>
</evidence>
<dbReference type="InterPro" id="IPR001460">
    <property type="entry name" value="PCN-bd_Tpept"/>
</dbReference>
<evidence type="ECO:0000313" key="17">
    <source>
        <dbReference type="EMBL" id="SFN06395.1"/>
    </source>
</evidence>
<keyword evidence="11 14" id="KW-1133">Transmembrane helix</keyword>
<comment type="function">
    <text evidence="14">Catalyzes cross-linking of the peptidoglycan cell wall.</text>
</comment>
<dbReference type="InterPro" id="IPR005311">
    <property type="entry name" value="PBP_dimer"/>
</dbReference>
<dbReference type="PANTHER" id="PTHR30627">
    <property type="entry name" value="PEPTIDOGLYCAN D,D-TRANSPEPTIDASE"/>
    <property type="match status" value="1"/>
</dbReference>
<evidence type="ECO:0000256" key="2">
    <source>
        <dbReference type="ARBA" id="ARBA00004236"/>
    </source>
</evidence>
<dbReference type="STRING" id="1367852.SAMN05216516_102168"/>
<dbReference type="GO" id="GO:0006508">
    <property type="term" value="P:proteolysis"/>
    <property type="evidence" value="ECO:0007669"/>
    <property type="project" value="UniProtKB-KW"/>
</dbReference>
<evidence type="ECO:0000256" key="1">
    <source>
        <dbReference type="ARBA" id="ARBA00004167"/>
    </source>
</evidence>
<dbReference type="GO" id="GO:0009002">
    <property type="term" value="F:serine-type D-Ala-D-Ala carboxypeptidase activity"/>
    <property type="evidence" value="ECO:0007669"/>
    <property type="project" value="UniProtKB-UniRule"/>
</dbReference>
<comment type="subcellular location">
    <subcellularLocation>
        <location evidence="14">Cell inner membrane</location>
        <topology evidence="14">Single-pass membrane protein</topology>
    </subcellularLocation>
    <subcellularLocation>
        <location evidence="2">Cell membrane</location>
    </subcellularLocation>
    <subcellularLocation>
        <location evidence="1">Membrane</location>
        <topology evidence="1">Single-pass membrane protein</topology>
    </subcellularLocation>
</comment>
<dbReference type="Gene3D" id="3.90.1310.10">
    <property type="entry name" value="Penicillin-binding protein 2a (Domain 2)"/>
    <property type="match status" value="1"/>
</dbReference>
<feature type="domain" description="Penicillin-binding protein dimerisation" evidence="16">
    <location>
        <begin position="61"/>
        <end position="235"/>
    </location>
</feature>
<evidence type="ECO:0000256" key="11">
    <source>
        <dbReference type="ARBA" id="ARBA00022989"/>
    </source>
</evidence>
<feature type="active site" description="Acyl-ester intermediate" evidence="14">
    <location>
        <position position="326"/>
    </location>
</feature>